<dbReference type="GO" id="GO:0016757">
    <property type="term" value="F:glycosyltransferase activity"/>
    <property type="evidence" value="ECO:0007669"/>
    <property type="project" value="InterPro"/>
</dbReference>
<evidence type="ECO:0000313" key="1">
    <source>
        <dbReference type="EMBL" id="QHT91655.1"/>
    </source>
</evidence>
<dbReference type="InterPro" id="IPR029044">
    <property type="entry name" value="Nucleotide-diphossugar_trans"/>
</dbReference>
<reference evidence="1" key="1">
    <citation type="journal article" date="2020" name="Nature">
        <title>Giant virus diversity and host interactions through global metagenomics.</title>
        <authorList>
            <person name="Schulz F."/>
            <person name="Roux S."/>
            <person name="Paez-Espino D."/>
            <person name="Jungbluth S."/>
            <person name="Walsh D.A."/>
            <person name="Denef V.J."/>
            <person name="McMahon K.D."/>
            <person name="Konstantinidis K.T."/>
            <person name="Eloe-Fadrosh E.A."/>
            <person name="Kyrpides N.C."/>
            <person name="Woyke T."/>
        </authorList>
    </citation>
    <scope>NUCLEOTIDE SEQUENCE</scope>
    <source>
        <strain evidence="1">GVMAG-M-3300023184-86</strain>
    </source>
</reference>
<dbReference type="EMBL" id="MN740167">
    <property type="protein sequence ID" value="QHT91655.1"/>
    <property type="molecule type" value="Genomic_DNA"/>
</dbReference>
<dbReference type="InterPro" id="IPR008441">
    <property type="entry name" value="AfumC-like_glycosyl_Trfase"/>
</dbReference>
<sequence>MSIPKIIWALWCNFDKKTDGLLTDSIRYFKDRIIEQHPEPEWQVNIITNWENLISYISKNEVLMKILNNEFVISAHKSDAIRFFLLSEYGGVLVRY</sequence>
<dbReference type="SUPFAM" id="SSF53448">
    <property type="entry name" value="Nucleotide-diphospho-sugar transferases"/>
    <property type="match status" value="1"/>
</dbReference>
<dbReference type="Pfam" id="PF05704">
    <property type="entry name" value="Caps_synth"/>
    <property type="match status" value="1"/>
</dbReference>
<accession>A0A6C0IGK5</accession>
<organism evidence="1">
    <name type="scientific">viral metagenome</name>
    <dbReference type="NCBI Taxonomy" id="1070528"/>
    <lineage>
        <taxon>unclassified sequences</taxon>
        <taxon>metagenomes</taxon>
        <taxon>organismal metagenomes</taxon>
    </lineage>
</organism>
<name>A0A6C0IGK5_9ZZZZ</name>
<protein>
    <submittedName>
        <fullName evidence="1">Uncharacterized protein</fullName>
    </submittedName>
</protein>
<dbReference type="AlphaFoldDB" id="A0A6C0IGK5"/>
<proteinExistence type="predicted"/>